<proteinExistence type="predicted"/>
<protein>
    <submittedName>
        <fullName evidence="1">Uncharacterized protein</fullName>
    </submittedName>
</protein>
<name>A0A381U1J2_9ZZZZ</name>
<reference evidence="1" key="1">
    <citation type="submission" date="2018-05" db="EMBL/GenBank/DDBJ databases">
        <authorList>
            <person name="Lanie J.A."/>
            <person name="Ng W.-L."/>
            <person name="Kazmierczak K.M."/>
            <person name="Andrzejewski T.M."/>
            <person name="Davidsen T.M."/>
            <person name="Wayne K.J."/>
            <person name="Tettelin H."/>
            <person name="Glass J.I."/>
            <person name="Rusch D."/>
            <person name="Podicherti R."/>
            <person name="Tsui H.-C.T."/>
            <person name="Winkler M.E."/>
        </authorList>
    </citation>
    <scope>NUCLEOTIDE SEQUENCE</scope>
</reference>
<dbReference type="EMBL" id="UINC01005535">
    <property type="protein sequence ID" value="SVA21944.1"/>
    <property type="molecule type" value="Genomic_DNA"/>
</dbReference>
<evidence type="ECO:0000313" key="1">
    <source>
        <dbReference type="EMBL" id="SVA21944.1"/>
    </source>
</evidence>
<sequence length="237" mass="26131">MKEKLWLLFLIAFSFNAYAQDVPPPNSLYVATQCFVNDGATFAEVVEEARSADISGPNSVFFRQPVAGNDAAPNQFTRVVVWDNMEHWATNVLIVPTESYTCDNANRSFWANRVLGTNQNAYDGTDVSLVTTRLCFIERGHTIADVYKSLNDGALAREAMGDTTMSMVSHLFLGPSTGTDMRTRIIIRRIGDSEAGLARSLDMLNEGDVGIGTPVNVPAEHCQDAALTRSYIIRRNN</sequence>
<accession>A0A381U1J2</accession>
<dbReference type="AlphaFoldDB" id="A0A381U1J2"/>
<organism evidence="1">
    <name type="scientific">marine metagenome</name>
    <dbReference type="NCBI Taxonomy" id="408172"/>
    <lineage>
        <taxon>unclassified sequences</taxon>
        <taxon>metagenomes</taxon>
        <taxon>ecological metagenomes</taxon>
    </lineage>
</organism>
<gene>
    <name evidence="1" type="ORF">METZ01_LOCUS74798</name>
</gene>